<keyword evidence="4" id="KW-0733">Signal recognition particle</keyword>
<comment type="caution">
    <text evidence="8">The sequence shown here is derived from an EMBL/GenBank/DDBJ whole genome shotgun (WGS) entry which is preliminary data.</text>
</comment>
<keyword evidence="9" id="KW-1185">Reference proteome</keyword>
<evidence type="ECO:0000313" key="9">
    <source>
        <dbReference type="Proteomes" id="UP000192578"/>
    </source>
</evidence>
<evidence type="ECO:0000256" key="2">
    <source>
        <dbReference type="ARBA" id="ARBA00008910"/>
    </source>
</evidence>
<feature type="region of interest" description="Disordered" evidence="7">
    <location>
        <begin position="116"/>
        <end position="151"/>
    </location>
</feature>
<accession>A0A1W0XAW6</accession>
<feature type="compositionally biased region" description="Basic residues" evidence="7">
    <location>
        <begin position="142"/>
        <end position="151"/>
    </location>
</feature>
<dbReference type="GO" id="GO:0005786">
    <property type="term" value="C:signal recognition particle, endoplasmic reticulum targeting"/>
    <property type="evidence" value="ECO:0007669"/>
    <property type="project" value="UniProtKB-KW"/>
</dbReference>
<evidence type="ECO:0000256" key="7">
    <source>
        <dbReference type="SAM" id="MobiDB-lite"/>
    </source>
</evidence>
<dbReference type="PANTHER" id="PTHR17453:SF0">
    <property type="entry name" value="SIGNAL RECOGNITION PARTICLE 19 KDA PROTEIN"/>
    <property type="match status" value="1"/>
</dbReference>
<dbReference type="AlphaFoldDB" id="A0A1W0XAW6"/>
<evidence type="ECO:0000256" key="4">
    <source>
        <dbReference type="ARBA" id="ARBA00023135"/>
    </source>
</evidence>
<dbReference type="SUPFAM" id="SSF69695">
    <property type="entry name" value="SRP19"/>
    <property type="match status" value="1"/>
</dbReference>
<dbReference type="Gene3D" id="3.30.56.30">
    <property type="entry name" value="Signal recognition particle, SRP19-like subunit"/>
    <property type="match status" value="1"/>
</dbReference>
<dbReference type="GO" id="GO:0006617">
    <property type="term" value="P:SRP-dependent cotranslational protein targeting to membrane, signal sequence recognition"/>
    <property type="evidence" value="ECO:0007669"/>
    <property type="project" value="TreeGrafter"/>
</dbReference>
<dbReference type="PANTHER" id="PTHR17453">
    <property type="entry name" value="SIGNAL RECOGNITION PARTICLE 19 KD PROTEIN"/>
    <property type="match status" value="1"/>
</dbReference>
<organism evidence="8 9">
    <name type="scientific">Hypsibius exemplaris</name>
    <name type="common">Freshwater tardigrade</name>
    <dbReference type="NCBI Taxonomy" id="2072580"/>
    <lineage>
        <taxon>Eukaryota</taxon>
        <taxon>Metazoa</taxon>
        <taxon>Ecdysozoa</taxon>
        <taxon>Tardigrada</taxon>
        <taxon>Eutardigrada</taxon>
        <taxon>Parachela</taxon>
        <taxon>Hypsibioidea</taxon>
        <taxon>Hypsibiidae</taxon>
        <taxon>Hypsibius</taxon>
    </lineage>
</organism>
<evidence type="ECO:0000256" key="5">
    <source>
        <dbReference type="ARBA" id="ARBA00023274"/>
    </source>
</evidence>
<evidence type="ECO:0000256" key="1">
    <source>
        <dbReference type="ARBA" id="ARBA00004496"/>
    </source>
</evidence>
<gene>
    <name evidence="8" type="ORF">BV898_01716</name>
</gene>
<dbReference type="OrthoDB" id="2190947at2759"/>
<reference evidence="9" key="1">
    <citation type="submission" date="2017-01" db="EMBL/GenBank/DDBJ databases">
        <title>Comparative genomics of anhydrobiosis in the tardigrade Hypsibius dujardini.</title>
        <authorList>
            <person name="Yoshida Y."/>
            <person name="Koutsovoulos G."/>
            <person name="Laetsch D."/>
            <person name="Stevens L."/>
            <person name="Kumar S."/>
            <person name="Horikawa D."/>
            <person name="Ishino K."/>
            <person name="Komine S."/>
            <person name="Tomita M."/>
            <person name="Blaxter M."/>
            <person name="Arakawa K."/>
        </authorList>
    </citation>
    <scope>NUCLEOTIDE SEQUENCE [LARGE SCALE GENOMIC DNA]</scope>
    <source>
        <strain evidence="9">Z151</strain>
    </source>
</reference>
<dbReference type="InterPro" id="IPR036521">
    <property type="entry name" value="SRP19-like_sf"/>
</dbReference>
<dbReference type="EMBL" id="MTYJ01000006">
    <property type="protein sequence ID" value="OQV24657.1"/>
    <property type="molecule type" value="Genomic_DNA"/>
</dbReference>
<comment type="subcellular location">
    <subcellularLocation>
        <location evidence="1">Cytoplasm</location>
    </subcellularLocation>
</comment>
<dbReference type="InterPro" id="IPR002778">
    <property type="entry name" value="Signal_recog_particle_SRP19"/>
</dbReference>
<comment type="similarity">
    <text evidence="2">Belongs to the SRP19 family.</text>
</comment>
<evidence type="ECO:0000256" key="6">
    <source>
        <dbReference type="ARBA" id="ARBA00045518"/>
    </source>
</evidence>
<evidence type="ECO:0000256" key="3">
    <source>
        <dbReference type="ARBA" id="ARBA00022490"/>
    </source>
</evidence>
<dbReference type="Pfam" id="PF01922">
    <property type="entry name" value="SRP19"/>
    <property type="match status" value="1"/>
</dbReference>
<protein>
    <submittedName>
        <fullName evidence="8">Signal recognition particle 19 kDa protein</fullName>
    </submittedName>
</protein>
<evidence type="ECO:0000313" key="8">
    <source>
        <dbReference type="EMBL" id="OQV24657.1"/>
    </source>
</evidence>
<name>A0A1W0XAW6_HYPEX</name>
<dbReference type="Proteomes" id="UP000192578">
    <property type="component" value="Unassembled WGS sequence"/>
</dbReference>
<keyword evidence="5" id="KW-0687">Ribonucleoprotein</keyword>
<sequence>MESGPSSPGSPPSVLAMKKWKCIYPSYINSKKTVVEGRRIRRDKCVENPTCQEIKDVLDNAGFRTVIEKKFYSREYTKEQGRVRVELLDEQEQVINPEFPHKLSVLHYLGTTIPKLKGRTSGAQGGQSAGTSQAQGGSKGGAKPKGKGKKR</sequence>
<proteinExistence type="inferred from homology"/>
<comment type="function">
    <text evidence="6">Component of the signal recognition particle (SRP) complex, a ribonucleoprotein complex that mediates the cotranslational targeting of secretory and membrane proteins to the endoplasmic reticulum (ER). Binds directly to 7SL RNA. Mediates binding of SRP54 to the SRP complex.</text>
</comment>
<keyword evidence="3" id="KW-0963">Cytoplasm</keyword>
<dbReference type="GO" id="GO:0008312">
    <property type="term" value="F:7S RNA binding"/>
    <property type="evidence" value="ECO:0007669"/>
    <property type="project" value="InterPro"/>
</dbReference>